<evidence type="ECO:0000259" key="1">
    <source>
        <dbReference type="Pfam" id="PF13304"/>
    </source>
</evidence>
<dbReference type="EMBL" id="RBAM01000030">
    <property type="protein sequence ID" value="RKN60735.1"/>
    <property type="molecule type" value="Genomic_DNA"/>
</dbReference>
<dbReference type="GO" id="GO:0005524">
    <property type="term" value="F:ATP binding"/>
    <property type="evidence" value="ECO:0007669"/>
    <property type="project" value="InterPro"/>
</dbReference>
<dbReference type="PANTHER" id="PTHR40396">
    <property type="entry name" value="ATPASE-LIKE PROTEIN"/>
    <property type="match status" value="1"/>
</dbReference>
<dbReference type="GO" id="GO:0016887">
    <property type="term" value="F:ATP hydrolysis activity"/>
    <property type="evidence" value="ECO:0007669"/>
    <property type="project" value="InterPro"/>
</dbReference>
<keyword evidence="3" id="KW-1185">Reference proteome</keyword>
<evidence type="ECO:0000313" key="2">
    <source>
        <dbReference type="EMBL" id="RKN60735.1"/>
    </source>
</evidence>
<dbReference type="OrthoDB" id="104167at2"/>
<dbReference type="SUPFAM" id="SSF52540">
    <property type="entry name" value="P-loop containing nucleoside triphosphate hydrolases"/>
    <property type="match status" value="1"/>
</dbReference>
<dbReference type="InterPro" id="IPR027417">
    <property type="entry name" value="P-loop_NTPase"/>
</dbReference>
<organism evidence="2 3">
    <name type="scientific">Streptomyces klenkii</name>
    <dbReference type="NCBI Taxonomy" id="1420899"/>
    <lineage>
        <taxon>Bacteria</taxon>
        <taxon>Bacillati</taxon>
        <taxon>Actinomycetota</taxon>
        <taxon>Actinomycetes</taxon>
        <taxon>Kitasatosporales</taxon>
        <taxon>Streptomycetaceae</taxon>
        <taxon>Streptomyces</taxon>
    </lineage>
</organism>
<comment type="caution">
    <text evidence="2">The sequence shown here is derived from an EMBL/GenBank/DDBJ whole genome shotgun (WGS) entry which is preliminary data.</text>
</comment>
<dbReference type="Gene3D" id="3.40.50.300">
    <property type="entry name" value="P-loop containing nucleotide triphosphate hydrolases"/>
    <property type="match status" value="2"/>
</dbReference>
<dbReference type="Proteomes" id="UP000270343">
    <property type="component" value="Unassembled WGS sequence"/>
</dbReference>
<accession>A0A3B0AIC0</accession>
<reference evidence="2 3" key="1">
    <citation type="journal article" date="2015" name="Antonie Van Leeuwenhoek">
        <title>Streptomyces klenkii sp. nov., isolated from deep marine sediment.</title>
        <authorList>
            <person name="Veyisoglu A."/>
            <person name="Sahin N."/>
        </authorList>
    </citation>
    <scope>NUCLEOTIDE SEQUENCE [LARGE SCALE GENOMIC DNA]</scope>
    <source>
        <strain evidence="2 3">KCTC 29202</strain>
    </source>
</reference>
<sequence length="407" mass="44893">MPGRLLELRVENFRSLRDVTIPLGPLTVLVGPNGVGKSNVLKVFDFLAAIIRTDLQPALDERGGFDEVAFWGGERPPTYLKIQLQATWTTHASLKAPDEYSLTIRRRSAPNKRDSYTLSRQESFTFKRTQGRGRRITVSGGEARVVEERAGRESDSGSFGIQRLSSGLSTLPRLGRSDGGEEVARVADRLSSFRVFDVNVAAARQPTRARSTLAGRLESHAENLAAFLVQLSADEERWNLLTQDARRILPQLETIEFEQVGGYSDRLAVVLHERGLRRTTPLADASFGTVRLLGLLAMLYDPHPPALTCVEEIDHGLHPQALELIVERLREASERTQLIVATHSPALVDRLQPEEFVVCDRDEEGASTIPALSTAEVKEIVAETGDQPLGELWFSGVLGGDLTGEEL</sequence>
<protein>
    <submittedName>
        <fullName evidence="2">ATPase</fullName>
    </submittedName>
</protein>
<feature type="domain" description="ATPase AAA-type core" evidence="1">
    <location>
        <begin position="26"/>
        <end position="349"/>
    </location>
</feature>
<dbReference type="InterPro" id="IPR003959">
    <property type="entry name" value="ATPase_AAA_core"/>
</dbReference>
<dbReference type="Pfam" id="PF13304">
    <property type="entry name" value="AAA_21"/>
    <property type="match status" value="1"/>
</dbReference>
<proteinExistence type="predicted"/>
<evidence type="ECO:0000313" key="3">
    <source>
        <dbReference type="Proteomes" id="UP000270343"/>
    </source>
</evidence>
<dbReference type="PIRSF" id="PIRSF029347">
    <property type="entry name" value="RecF"/>
    <property type="match status" value="1"/>
</dbReference>
<dbReference type="AlphaFoldDB" id="A0A3B0AIC0"/>
<gene>
    <name evidence="2" type="ORF">D7231_33245</name>
</gene>
<dbReference type="RefSeq" id="WP_120759852.1">
    <property type="nucleotide sequence ID" value="NZ_RBAM01000030.1"/>
</dbReference>
<name>A0A3B0AIC0_9ACTN</name>
<dbReference type="PANTHER" id="PTHR40396:SF1">
    <property type="entry name" value="ATPASE AAA-TYPE CORE DOMAIN-CONTAINING PROTEIN"/>
    <property type="match status" value="1"/>
</dbReference>
<dbReference type="InterPro" id="IPR014555">
    <property type="entry name" value="RecF-like"/>
</dbReference>